<evidence type="ECO:0000256" key="9">
    <source>
        <dbReference type="SAM" id="MobiDB-lite"/>
    </source>
</evidence>
<dbReference type="GO" id="GO:0060395">
    <property type="term" value="P:SMAD protein signal transduction"/>
    <property type="evidence" value="ECO:0007669"/>
    <property type="project" value="TreeGrafter"/>
</dbReference>
<dbReference type="SUPFAM" id="SSF56366">
    <property type="entry name" value="SMAD MH1 domain"/>
    <property type="match status" value="1"/>
</dbReference>
<dbReference type="GO" id="GO:0070411">
    <property type="term" value="F:I-SMAD binding"/>
    <property type="evidence" value="ECO:0007669"/>
    <property type="project" value="TreeGrafter"/>
</dbReference>
<feature type="domain" description="MH2" evidence="11">
    <location>
        <begin position="253"/>
        <end position="447"/>
    </location>
</feature>
<dbReference type="EMBL" id="CASHTH010002668">
    <property type="protein sequence ID" value="CAI8033476.1"/>
    <property type="molecule type" value="Genomic_DNA"/>
</dbReference>
<comment type="subcellular location">
    <subcellularLocation>
        <location evidence="8">Cytoplasm</location>
    </subcellularLocation>
    <subcellularLocation>
        <location evidence="8">Nucleus</location>
    </subcellularLocation>
</comment>
<accession>A0AA35WYN5</accession>
<evidence type="ECO:0000256" key="3">
    <source>
        <dbReference type="ARBA" id="ARBA00022723"/>
    </source>
</evidence>
<dbReference type="PROSITE" id="PS51075">
    <property type="entry name" value="MH1"/>
    <property type="match status" value="1"/>
</dbReference>
<evidence type="ECO:0000256" key="8">
    <source>
        <dbReference type="RuleBase" id="RU361195"/>
    </source>
</evidence>
<dbReference type="Pfam" id="PF03165">
    <property type="entry name" value="MH1"/>
    <property type="match status" value="1"/>
</dbReference>
<dbReference type="GO" id="GO:0071144">
    <property type="term" value="C:heteromeric SMAD protein complex"/>
    <property type="evidence" value="ECO:0007669"/>
    <property type="project" value="TreeGrafter"/>
</dbReference>
<keyword evidence="13" id="KW-1185">Reference proteome</keyword>
<name>A0AA35WYN5_GEOBA</name>
<dbReference type="InterPro" id="IPR013790">
    <property type="entry name" value="Dwarfin"/>
</dbReference>
<protein>
    <recommendedName>
        <fullName evidence="8">Mothers against decapentaplegic homolog</fullName>
        <shortName evidence="8">MAD homolog</shortName>
        <shortName evidence="8">Mothers against DPP homolog</shortName>
    </recommendedName>
    <alternativeName>
        <fullName evidence="8">SMAD family member</fullName>
    </alternativeName>
</protein>
<feature type="compositionally biased region" description="Low complexity" evidence="9">
    <location>
        <begin position="204"/>
        <end position="226"/>
    </location>
</feature>
<dbReference type="Pfam" id="PF03166">
    <property type="entry name" value="MH2"/>
    <property type="match status" value="1"/>
</dbReference>
<feature type="region of interest" description="Disordered" evidence="9">
    <location>
        <begin position="154"/>
        <end position="239"/>
    </location>
</feature>
<evidence type="ECO:0000313" key="13">
    <source>
        <dbReference type="Proteomes" id="UP001174909"/>
    </source>
</evidence>
<keyword evidence="5 8" id="KW-0805">Transcription regulation</keyword>
<evidence type="ECO:0000256" key="1">
    <source>
        <dbReference type="ARBA" id="ARBA00005545"/>
    </source>
</evidence>
<gene>
    <name evidence="12" type="ORF">GBAR_LOCUS18878</name>
</gene>
<dbReference type="FunFam" id="2.60.200.10:FF:000001">
    <property type="entry name" value="Mothers against decapentaplegic homolog"/>
    <property type="match status" value="1"/>
</dbReference>
<comment type="similarity">
    <text evidence="1 8">Belongs to the dwarfin/SMAD family.</text>
</comment>
<dbReference type="CDD" id="cd10491">
    <property type="entry name" value="MH1_SMAD_2_3"/>
    <property type="match status" value="1"/>
</dbReference>
<keyword evidence="3" id="KW-0479">Metal-binding</keyword>
<dbReference type="GO" id="GO:0000981">
    <property type="term" value="F:DNA-binding transcription factor activity, RNA polymerase II-specific"/>
    <property type="evidence" value="ECO:0007669"/>
    <property type="project" value="TreeGrafter"/>
</dbReference>
<dbReference type="Proteomes" id="UP001174909">
    <property type="component" value="Unassembled WGS sequence"/>
</dbReference>
<dbReference type="SMART" id="SM00524">
    <property type="entry name" value="DWB"/>
    <property type="match status" value="1"/>
</dbReference>
<dbReference type="AlphaFoldDB" id="A0AA35WYN5"/>
<reference evidence="12" key="1">
    <citation type="submission" date="2023-03" db="EMBL/GenBank/DDBJ databases">
        <authorList>
            <person name="Steffen K."/>
            <person name="Cardenas P."/>
        </authorList>
    </citation>
    <scope>NUCLEOTIDE SEQUENCE</scope>
</reference>
<dbReference type="SUPFAM" id="SSF49879">
    <property type="entry name" value="SMAD/FHA domain"/>
    <property type="match status" value="1"/>
</dbReference>
<evidence type="ECO:0000259" key="10">
    <source>
        <dbReference type="PROSITE" id="PS51075"/>
    </source>
</evidence>
<evidence type="ECO:0000256" key="6">
    <source>
        <dbReference type="ARBA" id="ARBA00023163"/>
    </source>
</evidence>
<dbReference type="InterPro" id="IPR017855">
    <property type="entry name" value="SMAD-like_dom_sf"/>
</dbReference>
<dbReference type="SMART" id="SM00523">
    <property type="entry name" value="DWA"/>
    <property type="match status" value="1"/>
</dbReference>
<keyword evidence="6 8" id="KW-0804">Transcription</keyword>
<dbReference type="InterPro" id="IPR001132">
    <property type="entry name" value="SMAD_dom_Dwarfin-type"/>
</dbReference>
<feature type="domain" description="MH1" evidence="10">
    <location>
        <begin position="8"/>
        <end position="140"/>
    </location>
</feature>
<dbReference type="PROSITE" id="PS51076">
    <property type="entry name" value="MH2"/>
    <property type="match status" value="1"/>
</dbReference>
<keyword evidence="2 8" id="KW-0963">Cytoplasm</keyword>
<comment type="caution">
    <text evidence="12">The sequence shown here is derived from an EMBL/GenBank/DDBJ whole genome shotgun (WGS) entry which is preliminary data.</text>
</comment>
<dbReference type="Gene3D" id="3.90.520.10">
    <property type="entry name" value="SMAD MH1 domain"/>
    <property type="match status" value="1"/>
</dbReference>
<dbReference type="GO" id="GO:0046872">
    <property type="term" value="F:metal ion binding"/>
    <property type="evidence" value="ECO:0007669"/>
    <property type="project" value="UniProtKB-KW"/>
</dbReference>
<dbReference type="GO" id="GO:0000978">
    <property type="term" value="F:RNA polymerase II cis-regulatory region sequence-specific DNA binding"/>
    <property type="evidence" value="ECO:0007669"/>
    <property type="project" value="TreeGrafter"/>
</dbReference>
<evidence type="ECO:0000256" key="5">
    <source>
        <dbReference type="ARBA" id="ARBA00023015"/>
    </source>
</evidence>
<proteinExistence type="inferred from homology"/>
<keyword evidence="7 8" id="KW-0539">Nucleus</keyword>
<dbReference type="Gene3D" id="2.60.200.10">
    <property type="match status" value="1"/>
</dbReference>
<dbReference type="GO" id="GO:0030154">
    <property type="term" value="P:cell differentiation"/>
    <property type="evidence" value="ECO:0007669"/>
    <property type="project" value="TreeGrafter"/>
</dbReference>
<keyword evidence="4" id="KW-0862">Zinc</keyword>
<sequence>MLPMSQPPIIKRLLSYKKTPDEVGDEEKWSEKAVKSLVKKLKRTGGLQELEKAITSNGATPTGCVNIPRSLDGRLQVGERVSHRKGLPHVIYCRLWRWPDLQNHHELKAIDTCQYAFNLKRDDVCINPFHYVRVETPVLPPVFVPTNIHHEGIPLPPLSEDTTLPDNVILPATDPPPPHIFSAETPPPAYQPSDDLSSNGTVDSPLGTLSSSIGSPISPTSSYGPGSVPPHHQLDQTTPPDYQPVTYCEPAYWCSVNYYEMKNRVGEVFNASKPSLTMDGFTDPSSADRFCLGLLSNIHRDSVIEQTRRHIGRGVRLLYVGGEVYAECLSESSIFVQSMNSNLRYHWHPATVCKIPPGCVMCVFNNQFFAQQLAQSVHQGFEEVFKLTRMCTIRISFVKGWGVEYRRQMVTSTPCWVEVHLNGPLQWLDKVLTQMGAPNPIDIHSYS</sequence>
<evidence type="ECO:0000313" key="12">
    <source>
        <dbReference type="EMBL" id="CAI8033476.1"/>
    </source>
</evidence>
<evidence type="ECO:0000256" key="2">
    <source>
        <dbReference type="ARBA" id="ARBA00022490"/>
    </source>
</evidence>
<evidence type="ECO:0000259" key="11">
    <source>
        <dbReference type="PROSITE" id="PS51076"/>
    </source>
</evidence>
<dbReference type="InterPro" id="IPR013019">
    <property type="entry name" value="MAD_homology_MH1"/>
</dbReference>
<dbReference type="PANTHER" id="PTHR13703">
    <property type="entry name" value="SMAD"/>
    <property type="match status" value="1"/>
</dbReference>
<feature type="compositionally biased region" description="Pro residues" evidence="9">
    <location>
        <begin position="173"/>
        <end position="190"/>
    </location>
</feature>
<dbReference type="InterPro" id="IPR008984">
    <property type="entry name" value="SMAD_FHA_dom_sf"/>
</dbReference>
<dbReference type="InterPro" id="IPR003619">
    <property type="entry name" value="MAD_homology1_Dwarfin-type"/>
</dbReference>
<dbReference type="InterPro" id="IPR036578">
    <property type="entry name" value="SMAD_MH1_sf"/>
</dbReference>
<dbReference type="GO" id="GO:0005737">
    <property type="term" value="C:cytoplasm"/>
    <property type="evidence" value="ECO:0007669"/>
    <property type="project" value="UniProtKB-SubCell"/>
</dbReference>
<dbReference type="GO" id="GO:0009653">
    <property type="term" value="P:anatomical structure morphogenesis"/>
    <property type="evidence" value="ECO:0007669"/>
    <property type="project" value="TreeGrafter"/>
</dbReference>
<evidence type="ECO:0000256" key="4">
    <source>
        <dbReference type="ARBA" id="ARBA00022833"/>
    </source>
</evidence>
<organism evidence="12 13">
    <name type="scientific">Geodia barretti</name>
    <name type="common">Barrett's horny sponge</name>
    <dbReference type="NCBI Taxonomy" id="519541"/>
    <lineage>
        <taxon>Eukaryota</taxon>
        <taxon>Metazoa</taxon>
        <taxon>Porifera</taxon>
        <taxon>Demospongiae</taxon>
        <taxon>Heteroscleromorpha</taxon>
        <taxon>Tetractinellida</taxon>
        <taxon>Astrophorina</taxon>
        <taxon>Geodiidae</taxon>
        <taxon>Geodia</taxon>
    </lineage>
</organism>
<evidence type="ECO:0000256" key="7">
    <source>
        <dbReference type="ARBA" id="ARBA00023242"/>
    </source>
</evidence>